<dbReference type="Proteomes" id="UP000681162">
    <property type="component" value="Unassembled WGS sequence"/>
</dbReference>
<accession>A0A919XU13</accession>
<dbReference type="RefSeq" id="WP_316244863.1">
    <property type="nucleotide sequence ID" value="NZ_CABKSR010000001.1"/>
</dbReference>
<dbReference type="NCBIfam" id="TIGR03793">
    <property type="entry name" value="leader_NHLP"/>
    <property type="match status" value="1"/>
</dbReference>
<dbReference type="Gene3D" id="3.90.330.10">
    <property type="entry name" value="Nitrile hydratase alpha /Thiocyanate hydrolase gamma"/>
    <property type="match status" value="2"/>
</dbReference>
<evidence type="ECO:0000256" key="1">
    <source>
        <dbReference type="ARBA" id="ARBA00022723"/>
    </source>
</evidence>
<dbReference type="EMBL" id="BORR01000004">
    <property type="protein sequence ID" value="GIO36410.1"/>
    <property type="molecule type" value="Genomic_DNA"/>
</dbReference>
<reference evidence="3 4" key="1">
    <citation type="submission" date="2021-03" db="EMBL/GenBank/DDBJ databases">
        <title>Antimicrobial resistance genes in bacteria isolated from Japanese honey, and their potential for conferring macrolide and lincosamide resistance in the American foulbrood pathogen Paenibacillus larvae.</title>
        <authorList>
            <person name="Okamoto M."/>
            <person name="Kumagai M."/>
            <person name="Kanamori H."/>
            <person name="Takamatsu D."/>
        </authorList>
    </citation>
    <scope>NUCLEOTIDE SEQUENCE [LARGE SCALE GENOMIC DNA]</scope>
    <source>
        <strain evidence="3 4">J41TS12</strain>
    </source>
</reference>
<evidence type="ECO:0000313" key="4">
    <source>
        <dbReference type="Proteomes" id="UP000681162"/>
    </source>
</evidence>
<dbReference type="AlphaFoldDB" id="A0A919XU13"/>
<name>A0A919XU13_9BACL</name>
<dbReference type="InterPro" id="IPR022513">
    <property type="entry name" value="TOMM_pelo"/>
</dbReference>
<dbReference type="SUPFAM" id="SSF56209">
    <property type="entry name" value="Nitrile hydratase alpha chain"/>
    <property type="match status" value="1"/>
</dbReference>
<dbReference type="InterPro" id="IPR004232">
    <property type="entry name" value="CN_Hdrtase_a/SCN_Hdrlase_g"/>
</dbReference>
<protein>
    <recommendedName>
        <fullName evidence="2">Nitrile hydratase alpha/Thiocyanate hydrolase gamma domain-containing protein</fullName>
    </recommendedName>
</protein>
<dbReference type="GO" id="GO:0046914">
    <property type="term" value="F:transition metal ion binding"/>
    <property type="evidence" value="ECO:0007669"/>
    <property type="project" value="InterPro"/>
</dbReference>
<comment type="caution">
    <text evidence="3">The sequence shown here is derived from an EMBL/GenBank/DDBJ whole genome shotgun (WGS) entry which is preliminary data.</text>
</comment>
<proteinExistence type="predicted"/>
<keyword evidence="4" id="KW-1185">Reference proteome</keyword>
<sequence>MGDSGTGSQKTSNIARLVGIMVYLIGKYNHFNGKGDLMTTSALQSQVIEKAWQDPSFKAKLLANPREAIQEALGIALPEHIKIKAVEENSDEFYVVLPPSPSKAIKSDIKPQVIWGEW</sequence>
<feature type="domain" description="Nitrile hydratase alpha/Thiocyanate hydrolase gamma" evidence="2">
    <location>
        <begin position="40"/>
        <end position="96"/>
    </location>
</feature>
<keyword evidence="1" id="KW-0479">Metal-binding</keyword>
<organism evidence="3 4">
    <name type="scientific">Paenibacillus antibioticophila</name>
    <dbReference type="NCBI Taxonomy" id="1274374"/>
    <lineage>
        <taxon>Bacteria</taxon>
        <taxon>Bacillati</taxon>
        <taxon>Bacillota</taxon>
        <taxon>Bacilli</taxon>
        <taxon>Bacillales</taxon>
        <taxon>Paenibacillaceae</taxon>
        <taxon>Paenibacillus</taxon>
    </lineage>
</organism>
<dbReference type="InterPro" id="IPR036648">
    <property type="entry name" value="CN_Hdrase_a/SCN_Hdrase_g_sf"/>
</dbReference>
<evidence type="ECO:0000313" key="3">
    <source>
        <dbReference type="EMBL" id="GIO36410.1"/>
    </source>
</evidence>
<evidence type="ECO:0000259" key="2">
    <source>
        <dbReference type="Pfam" id="PF02979"/>
    </source>
</evidence>
<dbReference type="GO" id="GO:0003824">
    <property type="term" value="F:catalytic activity"/>
    <property type="evidence" value="ECO:0007669"/>
    <property type="project" value="InterPro"/>
</dbReference>
<gene>
    <name evidence="3" type="ORF">J41TS12_12710</name>
</gene>
<dbReference type="Pfam" id="PF02979">
    <property type="entry name" value="NHase_alpha"/>
    <property type="match status" value="1"/>
</dbReference>